<sequence>MIRFLALGLFCLAFFTAHGQTKNFSGEHWSNISIGSTQESDFVILVSGEKVFGRVVRSYNLTNYAEVIFEKDGKQVTYTPGELEGFGLDNGQLFYSRVLPEGGELVFLQVMVSGTIELSKYRGRYFLDNGSRFEELKAKYEDVIINDRSVKRFAKPYIATLKQFLTGECGVVRYSEIDKLPFGDQSFVRIVQEYLQCSNQSFEFHLSKIPLVQVSPIFGGGFSYFSISPEENYIDQANQLGAHLGYFGFVGVRFHELRVLPRFSTELRVAFSFFETELASSYFNNTVLVTGSEQLKETAVYIPWSFQYSILKQSQVEIYAGLSAGLWLGKVTTSGGIVDEELLSRNEIRISEESITNPLNPKFIPGLKLGSNFQMKGKSRFFAELEWTSQGGYYQFSLINRSSEYARQRLSVQFGIEF</sequence>
<keyword evidence="1" id="KW-0732">Signal</keyword>
<comment type="caution">
    <text evidence="2">The sequence shown here is derived from an EMBL/GenBank/DDBJ whole genome shotgun (WGS) entry which is preliminary data.</text>
</comment>
<name>A0ABQ6PPF9_9BACT</name>
<protein>
    <recommendedName>
        <fullName evidence="4">Outer membrane protein beta-barrel domain-containing protein</fullName>
    </recommendedName>
</protein>
<proteinExistence type="predicted"/>
<evidence type="ECO:0000256" key="1">
    <source>
        <dbReference type="SAM" id="SignalP"/>
    </source>
</evidence>
<feature type="chain" id="PRO_5045474401" description="Outer membrane protein beta-barrel domain-containing protein" evidence="1">
    <location>
        <begin position="20"/>
        <end position="418"/>
    </location>
</feature>
<evidence type="ECO:0000313" key="2">
    <source>
        <dbReference type="EMBL" id="GMQ29185.1"/>
    </source>
</evidence>
<gene>
    <name evidence="2" type="ORF">Aconfl_18280</name>
</gene>
<dbReference type="Proteomes" id="UP001338309">
    <property type="component" value="Unassembled WGS sequence"/>
</dbReference>
<reference evidence="2 3" key="1">
    <citation type="submission" date="2023-08" db="EMBL/GenBank/DDBJ databases">
        <title>Draft genome sequence of Algoriphagus confluentis.</title>
        <authorList>
            <person name="Takatani N."/>
            <person name="Hosokawa M."/>
            <person name="Sawabe T."/>
        </authorList>
    </citation>
    <scope>NUCLEOTIDE SEQUENCE [LARGE SCALE GENOMIC DNA]</scope>
    <source>
        <strain evidence="2 3">NBRC 111222</strain>
    </source>
</reference>
<evidence type="ECO:0008006" key="4">
    <source>
        <dbReference type="Google" id="ProtNLM"/>
    </source>
</evidence>
<feature type="signal peptide" evidence="1">
    <location>
        <begin position="1"/>
        <end position="19"/>
    </location>
</feature>
<dbReference type="EMBL" id="BTPD01000005">
    <property type="protein sequence ID" value="GMQ29185.1"/>
    <property type="molecule type" value="Genomic_DNA"/>
</dbReference>
<keyword evidence="3" id="KW-1185">Reference proteome</keyword>
<accession>A0ABQ6PPF9</accession>
<evidence type="ECO:0000313" key="3">
    <source>
        <dbReference type="Proteomes" id="UP001338309"/>
    </source>
</evidence>
<dbReference type="RefSeq" id="WP_338223908.1">
    <property type="nucleotide sequence ID" value="NZ_BTPD01000005.1"/>
</dbReference>
<organism evidence="2 3">
    <name type="scientific">Algoriphagus confluentis</name>
    <dbReference type="NCBI Taxonomy" id="1697556"/>
    <lineage>
        <taxon>Bacteria</taxon>
        <taxon>Pseudomonadati</taxon>
        <taxon>Bacteroidota</taxon>
        <taxon>Cytophagia</taxon>
        <taxon>Cytophagales</taxon>
        <taxon>Cyclobacteriaceae</taxon>
        <taxon>Algoriphagus</taxon>
    </lineage>
</organism>